<evidence type="ECO:0000256" key="6">
    <source>
        <dbReference type="ARBA" id="ARBA00023157"/>
    </source>
</evidence>
<dbReference type="GO" id="GO:0016971">
    <property type="term" value="F:flavin-dependent sulfhydryl oxidase activity"/>
    <property type="evidence" value="ECO:0007669"/>
    <property type="project" value="InterPro"/>
</dbReference>
<sequence>MGALQRVPDNFPWLYLRPVDSFPCHDRTGIPRSRDFLVSCGKEQNPLKPLKAIQGWVANFFSCSGCRRHFMDMTTKTFPMEASNVKKPEDVVLYLWKAHNIVNKRLNGDEATEDPQFTKEQFPPTYLCPECQKSATGNGKDVELDPEKTLQFLLNYSTNIKARP</sequence>
<keyword evidence="2 7" id="KW-0285">Flavoprotein</keyword>
<dbReference type="SUPFAM" id="SSF69000">
    <property type="entry name" value="FAD-dependent thiol oxidase"/>
    <property type="match status" value="1"/>
</dbReference>
<dbReference type="InterPro" id="IPR036774">
    <property type="entry name" value="ERV/ALR_sulphydryl_oxid_sf"/>
</dbReference>
<name>A0A183C7Y4_GLOPA</name>
<keyword evidence="4 7" id="KW-0274">FAD</keyword>
<dbReference type="Gene3D" id="1.20.120.310">
    <property type="entry name" value="ERV/ALR sulfhydryl oxidase domain"/>
    <property type="match status" value="1"/>
</dbReference>
<dbReference type="PANTHER" id="PTHR22897">
    <property type="entry name" value="QUIESCIN Q6-RELATED SULFHYDRYL OXIDASE"/>
    <property type="match status" value="1"/>
</dbReference>
<evidence type="ECO:0000256" key="5">
    <source>
        <dbReference type="ARBA" id="ARBA00023002"/>
    </source>
</evidence>
<dbReference type="GO" id="GO:0003756">
    <property type="term" value="F:protein disulfide isomerase activity"/>
    <property type="evidence" value="ECO:0007669"/>
    <property type="project" value="TreeGrafter"/>
</dbReference>
<evidence type="ECO:0000256" key="7">
    <source>
        <dbReference type="RuleBase" id="RU371123"/>
    </source>
</evidence>
<dbReference type="Proteomes" id="UP000050741">
    <property type="component" value="Unassembled WGS sequence"/>
</dbReference>
<evidence type="ECO:0000259" key="8">
    <source>
        <dbReference type="PROSITE" id="PS51324"/>
    </source>
</evidence>
<dbReference type="Pfam" id="PF04777">
    <property type="entry name" value="Evr1_Alr"/>
    <property type="match status" value="1"/>
</dbReference>
<comment type="catalytic activity">
    <reaction evidence="7">
        <text>2 R'C(R)SH + O2 = R'C(R)S-S(R)CR' + H2O2</text>
        <dbReference type="Rhea" id="RHEA:17357"/>
        <dbReference type="ChEBI" id="CHEBI:15379"/>
        <dbReference type="ChEBI" id="CHEBI:16240"/>
        <dbReference type="ChEBI" id="CHEBI:16520"/>
        <dbReference type="ChEBI" id="CHEBI:17412"/>
        <dbReference type="EC" id="1.8.3.2"/>
    </reaction>
</comment>
<dbReference type="GO" id="GO:0000139">
    <property type="term" value="C:Golgi membrane"/>
    <property type="evidence" value="ECO:0007669"/>
    <property type="project" value="TreeGrafter"/>
</dbReference>
<proteinExistence type="predicted"/>
<dbReference type="PROSITE" id="PS51324">
    <property type="entry name" value="ERV_ALR"/>
    <property type="match status" value="1"/>
</dbReference>
<dbReference type="AlphaFoldDB" id="A0A183C7Y4"/>
<organism evidence="9 10">
    <name type="scientific">Globodera pallida</name>
    <name type="common">Potato cyst nematode worm</name>
    <name type="synonym">Heterodera pallida</name>
    <dbReference type="NCBI Taxonomy" id="36090"/>
    <lineage>
        <taxon>Eukaryota</taxon>
        <taxon>Metazoa</taxon>
        <taxon>Ecdysozoa</taxon>
        <taxon>Nematoda</taxon>
        <taxon>Chromadorea</taxon>
        <taxon>Rhabditida</taxon>
        <taxon>Tylenchina</taxon>
        <taxon>Tylenchomorpha</taxon>
        <taxon>Tylenchoidea</taxon>
        <taxon>Heteroderidae</taxon>
        <taxon>Heteroderinae</taxon>
        <taxon>Globodera</taxon>
    </lineage>
</organism>
<accession>A0A183C7Y4</accession>
<evidence type="ECO:0000256" key="3">
    <source>
        <dbReference type="ARBA" id="ARBA00022729"/>
    </source>
</evidence>
<evidence type="ECO:0000256" key="4">
    <source>
        <dbReference type="ARBA" id="ARBA00022827"/>
    </source>
</evidence>
<evidence type="ECO:0000313" key="9">
    <source>
        <dbReference type="Proteomes" id="UP000050741"/>
    </source>
</evidence>
<keyword evidence="3" id="KW-0732">Signal</keyword>
<dbReference type="InterPro" id="IPR039798">
    <property type="entry name" value="Sulfhydryl_oxidase"/>
</dbReference>
<dbReference type="EC" id="1.8.3.2" evidence="7"/>
<dbReference type="InterPro" id="IPR017905">
    <property type="entry name" value="ERV/ALR_sulphydryl_oxidase"/>
</dbReference>
<protein>
    <recommendedName>
        <fullName evidence="7">Sulfhydryl oxidase</fullName>
        <ecNumber evidence="7">1.8.3.2</ecNumber>
    </recommendedName>
</protein>
<dbReference type="GO" id="GO:0006457">
    <property type="term" value="P:protein folding"/>
    <property type="evidence" value="ECO:0007669"/>
    <property type="project" value="TreeGrafter"/>
</dbReference>
<keyword evidence="5 7" id="KW-0560">Oxidoreductase</keyword>
<dbReference type="GO" id="GO:0005615">
    <property type="term" value="C:extracellular space"/>
    <property type="evidence" value="ECO:0007669"/>
    <property type="project" value="TreeGrafter"/>
</dbReference>
<keyword evidence="6" id="KW-1015">Disulfide bond</keyword>
<dbReference type="PANTHER" id="PTHR22897:SF8">
    <property type="entry name" value="SULFHYDRYL OXIDASE"/>
    <property type="match status" value="1"/>
</dbReference>
<comment type="cofactor">
    <cofactor evidence="1 7">
        <name>FAD</name>
        <dbReference type="ChEBI" id="CHEBI:57692"/>
    </cofactor>
</comment>
<reference evidence="9" key="1">
    <citation type="submission" date="2013-12" db="EMBL/GenBank/DDBJ databases">
        <authorList>
            <person name="Aslett M."/>
        </authorList>
    </citation>
    <scope>NUCLEOTIDE SEQUENCE [LARGE SCALE GENOMIC DNA]</scope>
    <source>
        <strain evidence="9">Lindley</strain>
    </source>
</reference>
<reference evidence="9" key="2">
    <citation type="submission" date="2014-05" db="EMBL/GenBank/DDBJ databases">
        <title>The genome and life-stage specific transcriptomes of Globodera pallida elucidate key aspects of plant parasitism by a cyst nematode.</title>
        <authorList>
            <person name="Cotton J.A."/>
            <person name="Lilley C.J."/>
            <person name="Jones L.M."/>
            <person name="Kikuchi T."/>
            <person name="Reid A.J."/>
            <person name="Thorpe P."/>
            <person name="Tsai I.J."/>
            <person name="Beasley H."/>
            <person name="Blok V."/>
            <person name="Cock P.J.A."/>
            <person name="Van den Akker S.E."/>
            <person name="Holroyd N."/>
            <person name="Hunt M."/>
            <person name="Mantelin S."/>
            <person name="Naghra H."/>
            <person name="Pain A."/>
            <person name="Palomares-Rius J.E."/>
            <person name="Zarowiecki M."/>
            <person name="Berriman M."/>
            <person name="Jones J.T."/>
            <person name="Urwin P.E."/>
        </authorList>
    </citation>
    <scope>NUCLEOTIDE SEQUENCE [LARGE SCALE GENOMIC DNA]</scope>
    <source>
        <strain evidence="9">Lindley</strain>
    </source>
</reference>
<keyword evidence="9" id="KW-1185">Reference proteome</keyword>
<evidence type="ECO:0000313" key="10">
    <source>
        <dbReference type="WBParaSite" id="GPLIN_000898000"/>
    </source>
</evidence>
<dbReference type="WBParaSite" id="GPLIN_000898000">
    <property type="protein sequence ID" value="GPLIN_000898000"/>
    <property type="gene ID" value="GPLIN_000898000"/>
</dbReference>
<evidence type="ECO:0000256" key="2">
    <source>
        <dbReference type="ARBA" id="ARBA00022630"/>
    </source>
</evidence>
<feature type="domain" description="ERV/ALR sulfhydryl oxidase" evidence="8">
    <location>
        <begin position="1"/>
        <end position="122"/>
    </location>
</feature>
<evidence type="ECO:0000256" key="1">
    <source>
        <dbReference type="ARBA" id="ARBA00001974"/>
    </source>
</evidence>
<reference evidence="10" key="3">
    <citation type="submission" date="2016-06" db="UniProtKB">
        <authorList>
            <consortium name="WormBaseParasite"/>
        </authorList>
    </citation>
    <scope>IDENTIFICATION</scope>
</reference>